<dbReference type="AlphaFoldDB" id="A0A1I4TXJ6"/>
<dbReference type="InterPro" id="IPR036188">
    <property type="entry name" value="FAD/NAD-bd_sf"/>
</dbReference>
<dbReference type="PANTHER" id="PTHR42685:SF22">
    <property type="entry name" value="CONDITIONED MEDIUM FACTOR RECEPTOR 1"/>
    <property type="match status" value="1"/>
</dbReference>
<dbReference type="GO" id="GO:0016628">
    <property type="term" value="F:oxidoreductase activity, acting on the CH-CH group of donors, NAD or NADP as acceptor"/>
    <property type="evidence" value="ECO:0007669"/>
    <property type="project" value="InterPro"/>
</dbReference>
<dbReference type="GO" id="GO:0071949">
    <property type="term" value="F:FAD binding"/>
    <property type="evidence" value="ECO:0007669"/>
    <property type="project" value="InterPro"/>
</dbReference>
<gene>
    <name evidence="2" type="ORF">SAMN05660836_01584</name>
</gene>
<evidence type="ECO:0000313" key="3">
    <source>
        <dbReference type="Proteomes" id="UP000199611"/>
    </source>
</evidence>
<name>A0A1I4TXJ6_9BACT</name>
<accession>A0A1I4TXJ6</accession>
<reference evidence="2 3" key="1">
    <citation type="submission" date="2016-10" db="EMBL/GenBank/DDBJ databases">
        <authorList>
            <person name="de Groot N.N."/>
        </authorList>
    </citation>
    <scope>NUCLEOTIDE SEQUENCE [LARGE SCALE GENOMIC DNA]</scope>
    <source>
        <strain evidence="2 3">DSM 9990</strain>
    </source>
</reference>
<dbReference type="PANTHER" id="PTHR42685">
    <property type="entry name" value="GERANYLGERANYL DIPHOSPHATE REDUCTASE"/>
    <property type="match status" value="1"/>
</dbReference>
<sequence>MKSSRVYDVVIVGAGPAGSTAARVLAEKGLEVLLLDRKSFPRRKACGGGLVWRALKGVPAEVAEQCVEAQHRSALLHFASLKKTFVVTKNYPLISTVDRYHFDYAMLTTARQKGAVFLNRTGCRDVRIKRDAGKKSLIEVTAGGRRFLTRYVIASDGAVSPVGRLLGTPDGRILIPALEGSVRKEEVPVLEDLAPSPRFDFGVIPNGYGWVFPRRDTYCVGVVYYGRFGDRGKSLRALFRRYVRWLGLDVTLVRGVKGSPIPVSPRKEPADPGGVLFAGDALGWTDPIMAEGISGAVISGMEAANAIIEGDGNREEVFKVYRQAIKRRLFREYALSSFLARIVYHVPKLRDGCFSLYGQEIAAIIADVLSGFRSYRWLLFWPFNYLKAIGLFPMRYLKSITGSGDYGSRFDSR</sequence>
<dbReference type="STRING" id="39841.SAMN05660836_01584"/>
<feature type="domain" description="FAD-binding" evidence="1">
    <location>
        <begin position="7"/>
        <end position="305"/>
    </location>
</feature>
<dbReference type="PRINTS" id="PR00420">
    <property type="entry name" value="RNGMNOXGNASE"/>
</dbReference>
<dbReference type="InterPro" id="IPR011777">
    <property type="entry name" value="Geranylgeranyl_Rdtase_fam"/>
</dbReference>
<dbReference type="InterPro" id="IPR002938">
    <property type="entry name" value="FAD-bd"/>
</dbReference>
<evidence type="ECO:0000313" key="2">
    <source>
        <dbReference type="EMBL" id="SFM81526.1"/>
    </source>
</evidence>
<keyword evidence="3" id="KW-1185">Reference proteome</keyword>
<protein>
    <submittedName>
        <fullName evidence="2">Geranylgeranyl reductase family</fullName>
    </submittedName>
</protein>
<dbReference type="NCBIfam" id="TIGR02032">
    <property type="entry name" value="GG-red-SF"/>
    <property type="match status" value="1"/>
</dbReference>
<organism evidence="2 3">
    <name type="scientific">Thermodesulforhabdus norvegica</name>
    <dbReference type="NCBI Taxonomy" id="39841"/>
    <lineage>
        <taxon>Bacteria</taxon>
        <taxon>Pseudomonadati</taxon>
        <taxon>Thermodesulfobacteriota</taxon>
        <taxon>Syntrophobacteria</taxon>
        <taxon>Syntrophobacterales</taxon>
        <taxon>Thermodesulforhabdaceae</taxon>
        <taxon>Thermodesulforhabdus</taxon>
    </lineage>
</organism>
<dbReference type="InterPro" id="IPR050407">
    <property type="entry name" value="Geranylgeranyl_reductase"/>
</dbReference>
<dbReference type="EMBL" id="FOUU01000004">
    <property type="protein sequence ID" value="SFM81526.1"/>
    <property type="molecule type" value="Genomic_DNA"/>
</dbReference>
<dbReference type="RefSeq" id="WP_177193583.1">
    <property type="nucleotide sequence ID" value="NZ_FOUU01000004.1"/>
</dbReference>
<dbReference type="SUPFAM" id="SSF51905">
    <property type="entry name" value="FAD/NAD(P)-binding domain"/>
    <property type="match status" value="1"/>
</dbReference>
<dbReference type="Proteomes" id="UP000199611">
    <property type="component" value="Unassembled WGS sequence"/>
</dbReference>
<evidence type="ECO:0000259" key="1">
    <source>
        <dbReference type="Pfam" id="PF01494"/>
    </source>
</evidence>
<dbReference type="Gene3D" id="3.50.50.60">
    <property type="entry name" value="FAD/NAD(P)-binding domain"/>
    <property type="match status" value="1"/>
</dbReference>
<dbReference type="Pfam" id="PF01494">
    <property type="entry name" value="FAD_binding_3"/>
    <property type="match status" value="1"/>
</dbReference>
<proteinExistence type="predicted"/>